<name>A0A7I4Z5Z3_HAECO</name>
<dbReference type="OrthoDB" id="5786500at2759"/>
<organism evidence="1 2">
    <name type="scientific">Haemonchus contortus</name>
    <name type="common">Barber pole worm</name>
    <dbReference type="NCBI Taxonomy" id="6289"/>
    <lineage>
        <taxon>Eukaryota</taxon>
        <taxon>Metazoa</taxon>
        <taxon>Ecdysozoa</taxon>
        <taxon>Nematoda</taxon>
        <taxon>Chromadorea</taxon>
        <taxon>Rhabditida</taxon>
        <taxon>Rhabditina</taxon>
        <taxon>Rhabditomorpha</taxon>
        <taxon>Strongyloidea</taxon>
        <taxon>Trichostrongylidae</taxon>
        <taxon>Haemonchus</taxon>
    </lineage>
</organism>
<reference evidence="2" key="1">
    <citation type="submission" date="2020-12" db="UniProtKB">
        <authorList>
            <consortium name="WormBaseParasite"/>
        </authorList>
    </citation>
    <scope>IDENTIFICATION</scope>
    <source>
        <strain evidence="2">MHco3</strain>
    </source>
</reference>
<evidence type="ECO:0000313" key="2">
    <source>
        <dbReference type="WBParaSite" id="HCON_00188487-00001"/>
    </source>
</evidence>
<dbReference type="WBParaSite" id="HCON_00188487-00001">
    <property type="protein sequence ID" value="HCON_00188487-00001"/>
    <property type="gene ID" value="HCON_00188487"/>
</dbReference>
<accession>A0A7I4Z5Z3</accession>
<proteinExistence type="predicted"/>
<protein>
    <submittedName>
        <fullName evidence="2">IgGFc_binding domain-containing protein</fullName>
    </submittedName>
</protein>
<dbReference type="OMA" id="MHLCCKT"/>
<dbReference type="AlphaFoldDB" id="A0A7I4Z5Z3"/>
<keyword evidence="1" id="KW-1185">Reference proteome</keyword>
<dbReference type="Proteomes" id="UP000025227">
    <property type="component" value="Unplaced"/>
</dbReference>
<evidence type="ECO:0000313" key="1">
    <source>
        <dbReference type="Proteomes" id="UP000025227"/>
    </source>
</evidence>
<sequence length="421" mass="48252">MSLWSTISHDHSNGISSVNICPCHATKPCWSSMQLCDYCSAVRMRWCAFILLITLQSFATRDSDDDDSSEEVYMDICEHPWQTHEQNILASYSQCSEFQDHGVRCTPHDPIECTGRNPVCVFSKQTKDYRCCSDVPQDLSNPPGIPEQVKPICPYGASSYDIPSVLLCDPTETDACPEEYTCEQAVNHQMLVTYNMHLCCKTSTLDSFENVFYETKVGINKMSANISMPLFYVTSISPSIIPHAPLRGIDYIVLNEHSATSTNIPPEIRTGDHFSMLPYRFRKPVYLKKVVLLHEQMRNEFHHVLVLYNPHGNPEAMNFYYNRPSSLSRDIDLTIPAWDEGIFFRNMNRVLTIQNDQISTKQVRKLYIVLVFLTKVRLTMRNPQTWRDFHANYTSFTELLSSETGKFLGVPVAGSYFYMTN</sequence>